<feature type="chain" id="PRO_5040500089" evidence="6">
    <location>
        <begin position="24"/>
        <end position="578"/>
    </location>
</feature>
<dbReference type="EMBL" id="JAEUBD010001266">
    <property type="protein sequence ID" value="KAH3663081.1"/>
    <property type="molecule type" value="Genomic_DNA"/>
</dbReference>
<keyword evidence="5" id="KW-0812">Transmembrane</keyword>
<dbReference type="GO" id="GO:0006487">
    <property type="term" value="P:protein N-linked glycosylation"/>
    <property type="evidence" value="ECO:0007669"/>
    <property type="project" value="TreeGrafter"/>
</dbReference>
<keyword evidence="6" id="KW-0732">Signal</keyword>
<dbReference type="Pfam" id="PF01793">
    <property type="entry name" value="Glyco_transf_15"/>
    <property type="match status" value="1"/>
</dbReference>
<dbReference type="PANTHER" id="PTHR31121">
    <property type="entry name" value="ALPHA-1,2 MANNOSYLTRANSFERASE KTR1"/>
    <property type="match status" value="1"/>
</dbReference>
<keyword evidence="4" id="KW-0808">Transferase</keyword>
<comment type="subcellular location">
    <subcellularLocation>
        <location evidence="1">Membrane</location>
        <topology evidence="1">Single-pass type II membrane protein</topology>
    </subcellularLocation>
</comment>
<accession>A0A9P8T2S9</accession>
<evidence type="ECO:0000256" key="5">
    <source>
        <dbReference type="ARBA" id="ARBA00022968"/>
    </source>
</evidence>
<evidence type="ECO:0000313" key="7">
    <source>
        <dbReference type="EMBL" id="KAH3663081.1"/>
    </source>
</evidence>
<dbReference type="PANTHER" id="PTHR31121:SF6">
    <property type="entry name" value="ALPHA-1,2 MANNOSYLTRANSFERASE KTR1"/>
    <property type="match status" value="1"/>
</dbReference>
<reference evidence="7" key="1">
    <citation type="journal article" date="2021" name="Open Biol.">
        <title>Shared evolutionary footprints suggest mitochondrial oxidative damage underlies multiple complex I losses in fungi.</title>
        <authorList>
            <person name="Schikora-Tamarit M.A."/>
            <person name="Marcet-Houben M."/>
            <person name="Nosek J."/>
            <person name="Gabaldon T."/>
        </authorList>
    </citation>
    <scope>NUCLEOTIDE SEQUENCE</scope>
    <source>
        <strain evidence="7">NCAIM Y.01608</strain>
    </source>
</reference>
<evidence type="ECO:0000256" key="2">
    <source>
        <dbReference type="ARBA" id="ARBA00007677"/>
    </source>
</evidence>
<dbReference type="FunFam" id="3.90.550.10:FF:000051">
    <property type="entry name" value="Alpha-1,2-mannosyltransferase (Ktr4)"/>
    <property type="match status" value="1"/>
</dbReference>
<keyword evidence="5" id="KW-0735">Signal-anchor</keyword>
<evidence type="ECO:0000313" key="8">
    <source>
        <dbReference type="Proteomes" id="UP000788993"/>
    </source>
</evidence>
<protein>
    <submittedName>
        <fullName evidence="7">Uncharacterized protein</fullName>
    </submittedName>
</protein>
<proteinExistence type="inferred from homology"/>
<evidence type="ECO:0000256" key="1">
    <source>
        <dbReference type="ARBA" id="ARBA00004606"/>
    </source>
</evidence>
<evidence type="ECO:0000256" key="4">
    <source>
        <dbReference type="ARBA" id="ARBA00022679"/>
    </source>
</evidence>
<evidence type="ECO:0000256" key="6">
    <source>
        <dbReference type="SAM" id="SignalP"/>
    </source>
</evidence>
<sequence>MAKFTRPIAILSIILALAYVFQGQLSVKYTSPTAVEPVARENATFFSLVRNSELPGMLQSIKSVEERFNNKHHYHWIFANNEPFTEDFKTAVSAMCSGTVEFSLIPPAYWDYPEWIDQAQAAEVRRQMARKGIKYGDNESYRHMCRFFSGLFYKLDALRPFRYYWRVEPNVEFRCNIAYDPFEVMRTQEKVYGFTLTPLELHTTVTTLWNATQEYMHQYPDRVAANNNMAFLTDDEGQSFNMCHFWSNFEIGDLDFFRSETYTHFFDYMDRKGGIFYERWGDAPLHTIAVSMLLPYTKLQYFAGTGYYHAPNLQCDGPNWLQEQNECICFAADDFAWSGASCLTKFFDIHQLERPEAAPTTPSVVFSGIGIPRQFCELISVAYLVASSMLPSELSTMRFSKLWHGLMMGFWIGCFVGVQIRSGELCLSRAAGCGSLSSNSSSNSSWWMSTARWLSLARRNLLSSAPKSMSPMCSCSEISGAQRTCASTSSMESCVELAKRWSAGAAAGLGSSMMSSSVVLPEAKSSSKDGLFFFSGEPGGLEIGLLCAGTLASNGFEKIECSMEKQRQRCWASDGEEE</sequence>
<organism evidence="7 8">
    <name type="scientific">Ogataea polymorpha</name>
    <dbReference type="NCBI Taxonomy" id="460523"/>
    <lineage>
        <taxon>Eukaryota</taxon>
        <taxon>Fungi</taxon>
        <taxon>Dikarya</taxon>
        <taxon>Ascomycota</taxon>
        <taxon>Saccharomycotina</taxon>
        <taxon>Pichiomycetes</taxon>
        <taxon>Pichiales</taxon>
        <taxon>Pichiaceae</taxon>
        <taxon>Ogataea</taxon>
    </lineage>
</organism>
<keyword evidence="3" id="KW-0328">Glycosyltransferase</keyword>
<feature type="signal peptide" evidence="6">
    <location>
        <begin position="1"/>
        <end position="23"/>
    </location>
</feature>
<keyword evidence="8" id="KW-1185">Reference proteome</keyword>
<reference evidence="7" key="2">
    <citation type="submission" date="2021-01" db="EMBL/GenBank/DDBJ databases">
        <authorList>
            <person name="Schikora-Tamarit M.A."/>
        </authorList>
    </citation>
    <scope>NUCLEOTIDE SEQUENCE</scope>
    <source>
        <strain evidence="7">NCAIM Y.01608</strain>
    </source>
</reference>
<dbReference type="GO" id="GO:0000032">
    <property type="term" value="P:cell wall mannoprotein biosynthetic process"/>
    <property type="evidence" value="ECO:0007669"/>
    <property type="project" value="TreeGrafter"/>
</dbReference>
<comment type="similarity">
    <text evidence="2">Belongs to the glycosyltransferase 15 family.</text>
</comment>
<dbReference type="AlphaFoldDB" id="A0A9P8T2S9"/>
<evidence type="ECO:0000256" key="3">
    <source>
        <dbReference type="ARBA" id="ARBA00022676"/>
    </source>
</evidence>
<dbReference type="GO" id="GO:0000026">
    <property type="term" value="F:alpha-1,2-mannosyltransferase activity"/>
    <property type="evidence" value="ECO:0007669"/>
    <property type="project" value="TreeGrafter"/>
</dbReference>
<dbReference type="GO" id="GO:0005794">
    <property type="term" value="C:Golgi apparatus"/>
    <property type="evidence" value="ECO:0007669"/>
    <property type="project" value="TreeGrafter"/>
</dbReference>
<dbReference type="Gene3D" id="3.90.550.10">
    <property type="entry name" value="Spore Coat Polysaccharide Biosynthesis Protein SpsA, Chain A"/>
    <property type="match status" value="1"/>
</dbReference>
<dbReference type="GO" id="GO:0016020">
    <property type="term" value="C:membrane"/>
    <property type="evidence" value="ECO:0007669"/>
    <property type="project" value="UniProtKB-SubCell"/>
</dbReference>
<comment type="caution">
    <text evidence="7">The sequence shown here is derived from an EMBL/GenBank/DDBJ whole genome shotgun (WGS) entry which is preliminary data.</text>
</comment>
<gene>
    <name evidence="7" type="ORF">OGATHE_004657</name>
</gene>
<name>A0A9P8T2S9_9ASCO</name>
<dbReference type="InterPro" id="IPR002685">
    <property type="entry name" value="Glyco_trans_15"/>
</dbReference>
<dbReference type="SUPFAM" id="SSF53448">
    <property type="entry name" value="Nucleotide-diphospho-sugar transferases"/>
    <property type="match status" value="1"/>
</dbReference>
<dbReference type="Proteomes" id="UP000788993">
    <property type="component" value="Unassembled WGS sequence"/>
</dbReference>
<dbReference type="InterPro" id="IPR029044">
    <property type="entry name" value="Nucleotide-diphossugar_trans"/>
</dbReference>